<proteinExistence type="predicted"/>
<name>A0A0V8QEQ8_9FIRM</name>
<dbReference type="InterPro" id="IPR029063">
    <property type="entry name" value="SAM-dependent_MTases_sf"/>
</dbReference>
<dbReference type="Pfam" id="PF12847">
    <property type="entry name" value="Methyltransf_18"/>
    <property type="match status" value="1"/>
</dbReference>
<dbReference type="PIRSF" id="PIRSF018637">
    <property type="entry name" value="TrmK"/>
    <property type="match status" value="1"/>
</dbReference>
<protein>
    <recommendedName>
        <fullName evidence="3">SAM-dependent methyltransferase</fullName>
    </recommendedName>
</protein>
<reference evidence="1 2" key="1">
    <citation type="submission" date="2015-11" db="EMBL/GenBank/DDBJ databases">
        <title>Butyribacter intestini gen. nov., sp. nov., a butyric acid-producing bacterium of the family Lachnospiraceae isolated from the human faeces.</title>
        <authorList>
            <person name="Zou Y."/>
            <person name="Xue W."/>
            <person name="Luo G."/>
            <person name="Lv M."/>
        </authorList>
    </citation>
    <scope>NUCLEOTIDE SEQUENCE [LARGE SCALE GENOMIC DNA]</scope>
    <source>
        <strain evidence="1 2">ACET-33324</strain>
    </source>
</reference>
<dbReference type="SUPFAM" id="SSF53335">
    <property type="entry name" value="S-adenosyl-L-methionine-dependent methyltransferases"/>
    <property type="match status" value="1"/>
</dbReference>
<evidence type="ECO:0008006" key="3">
    <source>
        <dbReference type="Google" id="ProtNLM"/>
    </source>
</evidence>
<dbReference type="PANTHER" id="PTHR38451">
    <property type="entry name" value="TRNA (ADENINE(22)-N(1))-METHYLTRANSFERASE"/>
    <property type="match status" value="1"/>
</dbReference>
<sequence length="234" mass="26450">MEFIMQLSKRLEAVAAMVTEGNRLADIGCDHAHTSIYLAERGIIPSGIAMDINKGPLERAKENICRCGFSGQIETRLSDGAKELLPGEVDTILISGMGGGLTVKILSESRKVVETVKELVLQPQSEIGNVRHYIHELGFRIVEEFMLTEDGKHYTGIRAVKGQECYDKEIFYRFGKLLLEQKNPVLKEFLEYGKESFTKVTKELSGQAHDRNKERLSELLQELEYMEEALAYYT</sequence>
<dbReference type="CDD" id="cd02440">
    <property type="entry name" value="AdoMet_MTases"/>
    <property type="match status" value="1"/>
</dbReference>
<dbReference type="InterPro" id="IPR006901">
    <property type="entry name" value="TrmK"/>
</dbReference>
<keyword evidence="2" id="KW-1185">Reference proteome</keyword>
<accession>A0A0V8QEQ8</accession>
<gene>
    <name evidence="1" type="ORF">ASU35_11245</name>
</gene>
<dbReference type="GO" id="GO:0160105">
    <property type="term" value="F:tRNA (adenine(22)-N1)-methyltransferase activity"/>
    <property type="evidence" value="ECO:0007669"/>
    <property type="project" value="InterPro"/>
</dbReference>
<dbReference type="AlphaFoldDB" id="A0A0V8QEQ8"/>
<dbReference type="Gene3D" id="3.40.50.150">
    <property type="entry name" value="Vaccinia Virus protein VP39"/>
    <property type="match status" value="1"/>
</dbReference>
<evidence type="ECO:0000313" key="2">
    <source>
        <dbReference type="Proteomes" id="UP000054874"/>
    </source>
</evidence>
<dbReference type="Proteomes" id="UP000054874">
    <property type="component" value="Unassembled WGS sequence"/>
</dbReference>
<comment type="caution">
    <text evidence="1">The sequence shown here is derived from an EMBL/GenBank/DDBJ whole genome shotgun (WGS) entry which is preliminary data.</text>
</comment>
<organism evidence="1 2">
    <name type="scientific">Acetivibrio ethanolgignens</name>
    <dbReference type="NCBI Taxonomy" id="290052"/>
    <lineage>
        <taxon>Bacteria</taxon>
        <taxon>Bacillati</taxon>
        <taxon>Bacillota</taxon>
        <taxon>Clostridia</taxon>
        <taxon>Eubacteriales</taxon>
        <taxon>Oscillospiraceae</taxon>
        <taxon>Acetivibrio</taxon>
    </lineage>
</organism>
<dbReference type="EMBL" id="LNAM01000158">
    <property type="protein sequence ID" value="KSV58867.1"/>
    <property type="molecule type" value="Genomic_DNA"/>
</dbReference>
<dbReference type="PANTHER" id="PTHR38451:SF1">
    <property type="entry name" value="TRNA (ADENINE(22)-N(1))-METHYLTRANSFERASE"/>
    <property type="match status" value="1"/>
</dbReference>
<dbReference type="STRING" id="290052.ASU35_11245"/>
<evidence type="ECO:0000313" key="1">
    <source>
        <dbReference type="EMBL" id="KSV58867.1"/>
    </source>
</evidence>